<proteinExistence type="inferred from homology"/>
<dbReference type="InterPro" id="IPR050466">
    <property type="entry name" value="Carboxylest/Gibb_receptor"/>
</dbReference>
<keyword evidence="4" id="KW-1185">Reference proteome</keyword>
<dbReference type="OrthoDB" id="408631at2759"/>
<dbReference type="InterPro" id="IPR013094">
    <property type="entry name" value="AB_hydrolase_3"/>
</dbReference>
<dbReference type="GO" id="GO:0016787">
    <property type="term" value="F:hydrolase activity"/>
    <property type="evidence" value="ECO:0007669"/>
    <property type="project" value="InterPro"/>
</dbReference>
<accession>A0A5N6QFL8</accession>
<name>A0A5N6QFL8_9ROSI</name>
<evidence type="ECO:0000313" key="3">
    <source>
        <dbReference type="EMBL" id="KAE7997174.1"/>
    </source>
</evidence>
<dbReference type="PANTHER" id="PTHR23024:SF212">
    <property type="entry name" value="CARBOXYLESTERASE 9-RELATED"/>
    <property type="match status" value="1"/>
</dbReference>
<organism evidence="3 4">
    <name type="scientific">Carpinus fangiana</name>
    <dbReference type="NCBI Taxonomy" id="176857"/>
    <lineage>
        <taxon>Eukaryota</taxon>
        <taxon>Viridiplantae</taxon>
        <taxon>Streptophyta</taxon>
        <taxon>Embryophyta</taxon>
        <taxon>Tracheophyta</taxon>
        <taxon>Spermatophyta</taxon>
        <taxon>Magnoliopsida</taxon>
        <taxon>eudicotyledons</taxon>
        <taxon>Gunneridae</taxon>
        <taxon>Pentapetalae</taxon>
        <taxon>rosids</taxon>
        <taxon>fabids</taxon>
        <taxon>Fagales</taxon>
        <taxon>Betulaceae</taxon>
        <taxon>Carpinus</taxon>
    </lineage>
</organism>
<evidence type="ECO:0000259" key="2">
    <source>
        <dbReference type="Pfam" id="PF07859"/>
    </source>
</evidence>
<feature type="domain" description="Alpha/beta hydrolase fold-3" evidence="2">
    <location>
        <begin position="9"/>
        <end position="176"/>
    </location>
</feature>
<dbReference type="EMBL" id="CM017321">
    <property type="protein sequence ID" value="KAE7997174.1"/>
    <property type="molecule type" value="Genomic_DNA"/>
</dbReference>
<sequence>MGSCLSAYEAMDAINWVNQQRTNPKGDLWIRDYGDFSRCYLYGSANGSNMVFFVSLKAYEQQLGLAGIILNQPMFGGERRTKSEIEFATDELFPFPVFDLMWHFALPKGVNRDHRYCNPIMEGPHMRLISGLGRCLVIGFGEDRMIDRQQDFVTLLAHSGVNVEACFDDVGFHNIHMVDPRRAEVVINLMREFMI</sequence>
<dbReference type="Proteomes" id="UP000327013">
    <property type="component" value="Chromosome 1"/>
</dbReference>
<dbReference type="PANTHER" id="PTHR23024">
    <property type="entry name" value="ARYLACETAMIDE DEACETYLASE"/>
    <property type="match status" value="1"/>
</dbReference>
<dbReference type="InterPro" id="IPR029058">
    <property type="entry name" value="AB_hydrolase_fold"/>
</dbReference>
<dbReference type="AlphaFoldDB" id="A0A5N6QFL8"/>
<dbReference type="Gene3D" id="3.40.50.1820">
    <property type="entry name" value="alpha/beta hydrolase"/>
    <property type="match status" value="1"/>
</dbReference>
<protein>
    <recommendedName>
        <fullName evidence="2">Alpha/beta hydrolase fold-3 domain-containing protein</fullName>
    </recommendedName>
</protein>
<dbReference type="Pfam" id="PF07859">
    <property type="entry name" value="Abhydrolase_3"/>
    <property type="match status" value="1"/>
</dbReference>
<gene>
    <name evidence="3" type="ORF">FH972_001829</name>
</gene>
<dbReference type="SUPFAM" id="SSF53474">
    <property type="entry name" value="alpha/beta-Hydrolases"/>
    <property type="match status" value="1"/>
</dbReference>
<comment type="similarity">
    <text evidence="1">Belongs to the 'GDXG' lipolytic enzyme family.</text>
</comment>
<reference evidence="3 4" key="1">
    <citation type="submission" date="2019-06" db="EMBL/GenBank/DDBJ databases">
        <title>A chromosomal-level reference genome of Carpinus fangiana (Coryloideae, Betulaceae).</title>
        <authorList>
            <person name="Yang X."/>
            <person name="Wang Z."/>
            <person name="Zhang L."/>
            <person name="Hao G."/>
            <person name="Liu J."/>
            <person name="Yang Y."/>
        </authorList>
    </citation>
    <scope>NUCLEOTIDE SEQUENCE [LARGE SCALE GENOMIC DNA]</scope>
    <source>
        <strain evidence="3">Cfa_2016G</strain>
        <tissue evidence="3">Leaf</tissue>
    </source>
</reference>
<evidence type="ECO:0000256" key="1">
    <source>
        <dbReference type="ARBA" id="ARBA00010515"/>
    </source>
</evidence>
<evidence type="ECO:0000313" key="4">
    <source>
        <dbReference type="Proteomes" id="UP000327013"/>
    </source>
</evidence>